<evidence type="ECO:0000313" key="2">
    <source>
        <dbReference type="Proteomes" id="UP000244571"/>
    </source>
</evidence>
<reference evidence="1 2" key="1">
    <citation type="submission" date="2018-04" db="EMBL/GenBank/DDBJ databases">
        <title>Bordetella sp. HZ20 isolated from seawater.</title>
        <authorList>
            <person name="Sun C."/>
        </authorList>
    </citation>
    <scope>NUCLEOTIDE SEQUENCE [LARGE SCALE GENOMIC DNA]</scope>
    <source>
        <strain evidence="1 2">HZ20</strain>
    </source>
</reference>
<accession>A0A2R4XF77</accession>
<dbReference type="KEGG" id="boz:DBV39_00565"/>
<gene>
    <name evidence="1" type="ORF">DBV39_00565</name>
</gene>
<keyword evidence="2" id="KW-1185">Reference proteome</keyword>
<proteinExistence type="predicted"/>
<dbReference type="AlphaFoldDB" id="A0A2R4XF77"/>
<dbReference type="EMBL" id="CP028901">
    <property type="protein sequence ID" value="AWB32450.1"/>
    <property type="molecule type" value="Genomic_DNA"/>
</dbReference>
<sequence>MVDTMGGRIHVHWDESAQATPNGQLVFFAEFLACTGVFDRWVERCPLTYTSPNSPGNRDVLGTLLLAILAGHRRYAHVTAFRNDRGVIRWRRNRWA</sequence>
<protein>
    <submittedName>
        <fullName evidence="1">Uncharacterized protein</fullName>
    </submittedName>
</protein>
<evidence type="ECO:0000313" key="1">
    <source>
        <dbReference type="EMBL" id="AWB32450.1"/>
    </source>
</evidence>
<name>A0A2R4XF77_9BURK</name>
<organism evidence="1 2">
    <name type="scientific">Orrella marina</name>
    <dbReference type="NCBI Taxonomy" id="2163011"/>
    <lineage>
        <taxon>Bacteria</taxon>
        <taxon>Pseudomonadati</taxon>
        <taxon>Pseudomonadota</taxon>
        <taxon>Betaproteobacteria</taxon>
        <taxon>Burkholderiales</taxon>
        <taxon>Alcaligenaceae</taxon>
        <taxon>Orrella</taxon>
    </lineage>
</organism>
<dbReference type="Proteomes" id="UP000244571">
    <property type="component" value="Chromosome"/>
</dbReference>